<evidence type="ECO:0000313" key="2">
    <source>
        <dbReference type="Proteomes" id="UP000316621"/>
    </source>
</evidence>
<dbReference type="EMBL" id="CM010724">
    <property type="protein sequence ID" value="RZC79979.1"/>
    <property type="molecule type" value="Genomic_DNA"/>
</dbReference>
<gene>
    <name evidence="1" type="ORF">C5167_042551</name>
</gene>
<dbReference type="AlphaFoldDB" id="A0A4Y7L6S5"/>
<dbReference type="Gramene" id="RZC79979">
    <property type="protein sequence ID" value="RZC79979"/>
    <property type="gene ID" value="C5167_042551"/>
</dbReference>
<evidence type="ECO:0000313" key="1">
    <source>
        <dbReference type="EMBL" id="RZC79979.1"/>
    </source>
</evidence>
<keyword evidence="2" id="KW-1185">Reference proteome</keyword>
<name>A0A4Y7L6S5_PAPSO</name>
<organism evidence="1 2">
    <name type="scientific">Papaver somniferum</name>
    <name type="common">Opium poppy</name>
    <dbReference type="NCBI Taxonomy" id="3469"/>
    <lineage>
        <taxon>Eukaryota</taxon>
        <taxon>Viridiplantae</taxon>
        <taxon>Streptophyta</taxon>
        <taxon>Embryophyta</taxon>
        <taxon>Tracheophyta</taxon>
        <taxon>Spermatophyta</taxon>
        <taxon>Magnoliopsida</taxon>
        <taxon>Ranunculales</taxon>
        <taxon>Papaveraceae</taxon>
        <taxon>Papaveroideae</taxon>
        <taxon>Papaver</taxon>
    </lineage>
</organism>
<sequence>MLTVLLNQLSMTCMDENWKDAPLEIDILTQCTFGMEAMRFKGRANDTLNMENVFHIQILLLMRKTTSFMILSPMMQDEWANGFILCAEASELTWRITWIGW</sequence>
<protein>
    <submittedName>
        <fullName evidence="1">Uncharacterized protein</fullName>
    </submittedName>
</protein>
<reference evidence="1 2" key="1">
    <citation type="journal article" date="2018" name="Science">
        <title>The opium poppy genome and morphinan production.</title>
        <authorList>
            <person name="Guo L."/>
            <person name="Winzer T."/>
            <person name="Yang X."/>
            <person name="Li Y."/>
            <person name="Ning Z."/>
            <person name="He Z."/>
            <person name="Teodor R."/>
            <person name="Lu Y."/>
            <person name="Bowser T.A."/>
            <person name="Graham I.A."/>
            <person name="Ye K."/>
        </authorList>
    </citation>
    <scope>NUCLEOTIDE SEQUENCE [LARGE SCALE GENOMIC DNA]</scope>
    <source>
        <strain evidence="2">cv. HN1</strain>
        <tissue evidence="1">Leaves</tissue>
    </source>
</reference>
<accession>A0A4Y7L6S5</accession>
<proteinExistence type="predicted"/>
<dbReference type="Proteomes" id="UP000316621">
    <property type="component" value="Chromosome 10"/>
</dbReference>